<dbReference type="CDD" id="cd06662">
    <property type="entry name" value="SURF1"/>
    <property type="match status" value="1"/>
</dbReference>
<organism evidence="3">
    <name type="scientific">Corynebacterium glutamicum (strain R)</name>
    <dbReference type="NCBI Taxonomy" id="340322"/>
    <lineage>
        <taxon>Bacteria</taxon>
        <taxon>Bacillati</taxon>
        <taxon>Actinomycetota</taxon>
        <taxon>Actinomycetes</taxon>
        <taxon>Mycobacteriales</taxon>
        <taxon>Corynebacteriaceae</taxon>
        <taxon>Corynebacterium</taxon>
    </lineage>
</organism>
<evidence type="ECO:0000313" key="3">
    <source>
        <dbReference type="EMBL" id="BAF55118.1"/>
    </source>
</evidence>
<name>A0AB72VCS3_CORGB</name>
<evidence type="ECO:0000256" key="2">
    <source>
        <dbReference type="SAM" id="MobiDB-lite"/>
    </source>
</evidence>
<feature type="compositionally biased region" description="Low complexity" evidence="2">
    <location>
        <begin position="285"/>
        <end position="302"/>
    </location>
</feature>
<keyword evidence="1" id="KW-1133">Transmembrane helix</keyword>
<dbReference type="Pfam" id="PF02104">
    <property type="entry name" value="SURF1"/>
    <property type="match status" value="1"/>
</dbReference>
<accession>A0AB72VCS3</accession>
<feature type="transmembrane region" description="Helical" evidence="1">
    <location>
        <begin position="35"/>
        <end position="56"/>
    </location>
</feature>
<evidence type="ECO:0000256" key="1">
    <source>
        <dbReference type="RuleBase" id="RU363076"/>
    </source>
</evidence>
<comment type="similarity">
    <text evidence="1">Belongs to the SURF1 family.</text>
</comment>
<proteinExistence type="inferred from homology"/>
<keyword evidence="1" id="KW-1003">Cell membrane</keyword>
<keyword evidence="1" id="KW-0812">Transmembrane</keyword>
<dbReference type="PROSITE" id="PS50895">
    <property type="entry name" value="SURF1"/>
    <property type="match status" value="1"/>
</dbReference>
<dbReference type="AlphaFoldDB" id="A0AB72VCS3"/>
<dbReference type="InterPro" id="IPR002994">
    <property type="entry name" value="Surf1/Shy1"/>
</dbReference>
<feature type="compositionally biased region" description="Basic and acidic residues" evidence="2">
    <location>
        <begin position="313"/>
        <end position="333"/>
    </location>
</feature>
<dbReference type="KEGG" id="cgt:cgR_2117"/>
<keyword evidence="1" id="KW-0472">Membrane</keyword>
<reference evidence="3" key="1">
    <citation type="journal article" date="2007" name="Microbiology">
        <title>Comparative analysis of the Corynebacterium glutamicum group and complete genome sequence of strain R.</title>
        <authorList>
            <person name="Yukawa H."/>
            <person name="Omumasaba C.A."/>
            <person name="Nonaka H."/>
            <person name="Kos P."/>
            <person name="Okai N."/>
            <person name="Suzuki N."/>
            <person name="Suda M."/>
            <person name="Tsuge Y."/>
            <person name="Watanabe J."/>
            <person name="Ikeda Y."/>
            <person name="Vertes A.A."/>
            <person name="Inui M."/>
        </authorList>
    </citation>
    <scope>NUCLEOTIDE SEQUENCE</scope>
    <source>
        <strain evidence="3">R</strain>
    </source>
</reference>
<dbReference type="GO" id="GO:0005886">
    <property type="term" value="C:plasma membrane"/>
    <property type="evidence" value="ECO:0007669"/>
    <property type="project" value="UniProtKB-SubCell"/>
</dbReference>
<feature type="region of interest" description="Disordered" evidence="2">
    <location>
        <begin position="275"/>
        <end position="333"/>
    </location>
</feature>
<dbReference type="EMBL" id="AP009044">
    <property type="protein sequence ID" value="BAF55118.1"/>
    <property type="molecule type" value="Genomic_DNA"/>
</dbReference>
<protein>
    <recommendedName>
        <fullName evidence="1">SURF1-like protein</fullName>
    </recommendedName>
</protein>
<feature type="transmembrane region" description="Helical" evidence="1">
    <location>
        <begin position="245"/>
        <end position="264"/>
    </location>
</feature>
<feature type="region of interest" description="Disordered" evidence="2">
    <location>
        <begin position="1"/>
        <end position="28"/>
    </location>
</feature>
<sequence>MDSKVNSPSGHDKHDVSSRYSGNSRPRTKPKGWRAFLSPGWIISALLIVSFSYAAISMLAPWQLHKDDDIVARNEQITEAFERDVVPYAELFDASGQIPSSQEFFRVSLTGQYLPDSEVLLRLRPVDSGPAFQSLTPFELENGQIVLVNRGYESSEGTIVPEIEPAPSTPVTITGFARKNEGLPGSAPMEDSGYTQVYGISTEQISDVTGLDLGTDYVQVAEGEPGVLNPMPLPQMDRGNHLSYGFQWIAFGIMAPLGLGYFIWAEMRERRRDKAEREQMAELNTPEPVVETPDVVETAEPTITPAASKRRSRYGDQHRNHYEKISKRDQERF</sequence>
<dbReference type="RefSeq" id="WP_011897608.1">
    <property type="nucleotide sequence ID" value="NC_009342.1"/>
</dbReference>
<gene>
    <name evidence="3" type="ordered locus">cgR_2117</name>
</gene>
<comment type="subcellular location">
    <subcellularLocation>
        <location evidence="1">Cell membrane</location>
        <topology evidence="1">Multi-pass membrane protein</topology>
    </subcellularLocation>
</comment>
<dbReference type="Proteomes" id="UP000006698">
    <property type="component" value="Chromosome"/>
</dbReference>